<comment type="subcellular location">
    <subcellularLocation>
        <location evidence="1">Periplasm</location>
    </subcellularLocation>
</comment>
<comment type="similarity">
    <text evidence="2">Belongs to the bacterial solute-binding protein 1 family.</text>
</comment>
<comment type="caution">
    <text evidence="8">The sequence shown here is derived from an EMBL/GenBank/DDBJ whole genome shotgun (WGS) entry which is preliminary data.</text>
</comment>
<gene>
    <name evidence="8" type="ORF">FHS00_002909</name>
</gene>
<evidence type="ECO:0000256" key="5">
    <source>
        <dbReference type="ARBA" id="ARBA00049629"/>
    </source>
</evidence>
<protein>
    <recommendedName>
        <fullName evidence="6">Probable sugar-binding periplasmic protein</fullName>
    </recommendedName>
</protein>
<dbReference type="PANTHER" id="PTHR43649">
    <property type="entry name" value="ARABINOSE-BINDING PROTEIN-RELATED"/>
    <property type="match status" value="1"/>
</dbReference>
<dbReference type="PANTHER" id="PTHR43649:SF28">
    <property type="entry name" value="BINDING PROTEIN COMPONENT OF ABC SUGAR TRANSPORTER-RELATED"/>
    <property type="match status" value="1"/>
</dbReference>
<dbReference type="EMBL" id="JACIBX010000013">
    <property type="protein sequence ID" value="MBB3713307.1"/>
    <property type="molecule type" value="Genomic_DNA"/>
</dbReference>
<dbReference type="InterPro" id="IPR050490">
    <property type="entry name" value="Bact_solute-bd_prot1"/>
</dbReference>
<evidence type="ECO:0000256" key="7">
    <source>
        <dbReference type="SAM" id="SignalP"/>
    </source>
</evidence>
<evidence type="ECO:0000256" key="1">
    <source>
        <dbReference type="ARBA" id="ARBA00004418"/>
    </source>
</evidence>
<evidence type="ECO:0000313" key="9">
    <source>
        <dbReference type="Proteomes" id="UP000576152"/>
    </source>
</evidence>
<comment type="function">
    <text evidence="5">Part of a binding-protein-dependent transport system for a sugar.</text>
</comment>
<keyword evidence="4 7" id="KW-0732">Signal</keyword>
<evidence type="ECO:0000313" key="8">
    <source>
        <dbReference type="EMBL" id="MBB3713307.1"/>
    </source>
</evidence>
<accession>A0ABR6HS64</accession>
<keyword evidence="3" id="KW-0813">Transport</keyword>
<evidence type="ECO:0000256" key="3">
    <source>
        <dbReference type="ARBA" id="ARBA00022448"/>
    </source>
</evidence>
<dbReference type="Pfam" id="PF01547">
    <property type="entry name" value="SBP_bac_1"/>
    <property type="match status" value="1"/>
</dbReference>
<evidence type="ECO:0000256" key="6">
    <source>
        <dbReference type="ARBA" id="ARBA00049753"/>
    </source>
</evidence>
<feature type="chain" id="PRO_5045675152" description="Probable sugar-binding periplasmic protein" evidence="7">
    <location>
        <begin position="30"/>
        <end position="417"/>
    </location>
</feature>
<reference evidence="8 9" key="1">
    <citation type="submission" date="2020-08" db="EMBL/GenBank/DDBJ databases">
        <title>Genomic Encyclopedia of Type Strains, Phase III (KMG-III): the genomes of soil and plant-associated and newly described type strains.</title>
        <authorList>
            <person name="Whitman W."/>
        </authorList>
    </citation>
    <scope>NUCLEOTIDE SEQUENCE [LARGE SCALE GENOMIC DNA]</scope>
    <source>
        <strain evidence="8 9">CECT 8572</strain>
    </source>
</reference>
<dbReference type="Gene3D" id="3.40.190.10">
    <property type="entry name" value="Periplasmic binding protein-like II"/>
    <property type="match status" value="2"/>
</dbReference>
<name>A0ABR6HS64_9RHOB</name>
<sequence length="417" mass="44448">MIHADTRKVPLRRLLAASAMAVLPATAMAAELEITHWWTSGGEAAAVRELASAFEAGTDHTWVDGAIAGSGGTARPIIISRILGGDPMAATQLNHGQQAQELVEAGMMLDLTELAEEGNWAELVQPKSLLDACTFEGRVYCVPLNIHSPQWMWTSIKAFEKAGVEPAQNWEELKAAAPALREAGVQPLIEGLQAWQFATLFQTLVSGLGGEEVYYGVYRDGDEAVLRGEEMAMVFEEAVAAREMLEGTNVQDWNLATAAVINGEAAANVMGDWAQGEFQVAGQVAGQDYDCLMGLGGEPLISTGGDAFYFPANDDEAITEGQKDLARLLISPEAQIAFNTKKGSLPVRGDVDLAEAGACMQKGLEALKAGKVIDSVDMLISPDVAGQVGDLLAEFFASDMSAEEAQERFAEVILSDK</sequence>
<organism evidence="8 9">
    <name type="scientific">Limimaricola variabilis</name>
    <dbReference type="NCBI Taxonomy" id="1492771"/>
    <lineage>
        <taxon>Bacteria</taxon>
        <taxon>Pseudomonadati</taxon>
        <taxon>Pseudomonadota</taxon>
        <taxon>Alphaproteobacteria</taxon>
        <taxon>Rhodobacterales</taxon>
        <taxon>Paracoccaceae</taxon>
        <taxon>Limimaricola</taxon>
    </lineage>
</organism>
<feature type="signal peptide" evidence="7">
    <location>
        <begin position="1"/>
        <end position="29"/>
    </location>
</feature>
<dbReference type="InterPro" id="IPR006059">
    <property type="entry name" value="SBP"/>
</dbReference>
<proteinExistence type="inferred from homology"/>
<dbReference type="Proteomes" id="UP000576152">
    <property type="component" value="Unassembled WGS sequence"/>
</dbReference>
<dbReference type="RefSeq" id="WP_221188855.1">
    <property type="nucleotide sequence ID" value="NZ_JACIBX010000013.1"/>
</dbReference>
<keyword evidence="9" id="KW-1185">Reference proteome</keyword>
<evidence type="ECO:0000256" key="2">
    <source>
        <dbReference type="ARBA" id="ARBA00008520"/>
    </source>
</evidence>
<evidence type="ECO:0000256" key="4">
    <source>
        <dbReference type="ARBA" id="ARBA00022729"/>
    </source>
</evidence>
<dbReference type="SUPFAM" id="SSF53850">
    <property type="entry name" value="Periplasmic binding protein-like II"/>
    <property type="match status" value="1"/>
</dbReference>